<sequence length="143" mass="14529">MGESQTMPPQFFPLRESVTIIDGVGIRECFDLIASGSVLNRGLTAFVAFIEVAAEVSPARMSGLGPAIPGLGCRRSTSGGGTSCRELGVGGIAPACPPATLVSCELESLGSVEAKPLQVGGEPGAVTHGSSLRRFGVPEASRT</sequence>
<protein>
    <submittedName>
        <fullName evidence="2">Uncharacterized protein</fullName>
    </submittedName>
</protein>
<reference evidence="2 3" key="1">
    <citation type="submission" date="2013-08" db="EMBL/GenBank/DDBJ databases">
        <authorList>
            <person name="Durkin A.S."/>
            <person name="Haft D.R."/>
            <person name="McCorrison J."/>
            <person name="Torralba M."/>
            <person name="Gillis M."/>
            <person name="Haft D.H."/>
            <person name="Methe B."/>
            <person name="Sutton G."/>
            <person name="Nelson K.E."/>
        </authorList>
    </citation>
    <scope>NUCLEOTIDE SEQUENCE [LARGE SCALE GENOMIC DNA]</scope>
    <source>
        <strain evidence="2 3">F0195</strain>
    </source>
</reference>
<dbReference type="AlphaFoldDB" id="U2TCA5"/>
<comment type="caution">
    <text evidence="2">The sequence shown here is derived from an EMBL/GenBank/DDBJ whole genome shotgun (WGS) entry which is preliminary data.</text>
</comment>
<dbReference type="PATRIC" id="fig|1125712.3.peg.90"/>
<dbReference type="EMBL" id="AWEZ01000006">
    <property type="protein sequence ID" value="ERL10684.1"/>
    <property type="molecule type" value="Genomic_DNA"/>
</dbReference>
<name>U2TCA5_9ACTN</name>
<evidence type="ECO:0000313" key="2">
    <source>
        <dbReference type="EMBL" id="ERL10684.1"/>
    </source>
</evidence>
<gene>
    <name evidence="2" type="ORF">HMPREF1316_1040</name>
</gene>
<evidence type="ECO:0000256" key="1">
    <source>
        <dbReference type="SAM" id="MobiDB-lite"/>
    </source>
</evidence>
<feature type="region of interest" description="Disordered" evidence="1">
    <location>
        <begin position="120"/>
        <end position="143"/>
    </location>
</feature>
<accession>U2TCA5</accession>
<organism evidence="2 3">
    <name type="scientific">Olsenella profusa F0195</name>
    <dbReference type="NCBI Taxonomy" id="1125712"/>
    <lineage>
        <taxon>Bacteria</taxon>
        <taxon>Bacillati</taxon>
        <taxon>Actinomycetota</taxon>
        <taxon>Coriobacteriia</taxon>
        <taxon>Coriobacteriales</taxon>
        <taxon>Atopobiaceae</taxon>
        <taxon>Olsenella</taxon>
    </lineage>
</organism>
<proteinExistence type="predicted"/>
<dbReference type="Proteomes" id="UP000016638">
    <property type="component" value="Unassembled WGS sequence"/>
</dbReference>
<evidence type="ECO:0000313" key="3">
    <source>
        <dbReference type="Proteomes" id="UP000016638"/>
    </source>
</evidence>
<keyword evidence="3" id="KW-1185">Reference proteome</keyword>